<accession>A0A1R3S272</accession>
<dbReference type="InterPro" id="IPR011009">
    <property type="entry name" value="Kinase-like_dom_sf"/>
</dbReference>
<dbReference type="AlphaFoldDB" id="A0A1R3S272"/>
<evidence type="ECO:0000259" key="1">
    <source>
        <dbReference type="Pfam" id="PF01636"/>
    </source>
</evidence>
<gene>
    <name evidence="2" type="ORF">ASPCADRAFT_552</name>
</gene>
<dbReference type="OMA" id="QPREEYP"/>
<sequence>MLKSTSPSVIEYALVESYTNNHYAEIVLQAQQTLFRVRIAPQPDSPGSQLVSRIYEPSGESLRILVEMLGSLCQPFFRKHGRDRGDDLDSELRNNTQIFLELKFKYKCTEVSELPQDQQPREEYPIRHKIDTDLPSYQLSAVKRIKTFHERRTYEVSIDGTSYFCRIAPGRLDHMFQNEFNVLRKIKKCGLSLRVPGLMGFVGVEEQMPGMLETFIPHQSRLSDIDMAVINLDERRKWAVQVGDTVRKLHQHGIVWGRVQASNVLIDQHGDAWIVNFQESLLRLEPSDIEDIKFMEGAMKKDLEDVDKMKELLCLSA</sequence>
<feature type="domain" description="Aminoglycoside phosphotransferase" evidence="1">
    <location>
        <begin position="149"/>
        <end position="252"/>
    </location>
</feature>
<dbReference type="SUPFAM" id="SSF56112">
    <property type="entry name" value="Protein kinase-like (PK-like)"/>
    <property type="match status" value="1"/>
</dbReference>
<dbReference type="Pfam" id="PF01636">
    <property type="entry name" value="APH"/>
    <property type="match status" value="1"/>
</dbReference>
<dbReference type="InterPro" id="IPR002575">
    <property type="entry name" value="Aminoglycoside_PTrfase"/>
</dbReference>
<dbReference type="EMBL" id="KV907493">
    <property type="protein sequence ID" value="OOG00798.1"/>
    <property type="molecule type" value="Genomic_DNA"/>
</dbReference>
<dbReference type="Gene3D" id="1.10.510.10">
    <property type="entry name" value="Transferase(Phosphotransferase) domain 1"/>
    <property type="match status" value="1"/>
</dbReference>
<proteinExistence type="predicted"/>
<reference evidence="3" key="1">
    <citation type="journal article" date="2017" name="Genome Biol.">
        <title>Comparative genomics reveals high biological diversity and specific adaptations in the industrially and medically important fungal genus Aspergillus.</title>
        <authorList>
            <person name="de Vries R.P."/>
            <person name="Riley R."/>
            <person name="Wiebenga A."/>
            <person name="Aguilar-Osorio G."/>
            <person name="Amillis S."/>
            <person name="Uchima C.A."/>
            <person name="Anderluh G."/>
            <person name="Asadollahi M."/>
            <person name="Askin M."/>
            <person name="Barry K."/>
            <person name="Battaglia E."/>
            <person name="Bayram O."/>
            <person name="Benocci T."/>
            <person name="Braus-Stromeyer S.A."/>
            <person name="Caldana C."/>
            <person name="Canovas D."/>
            <person name="Cerqueira G.C."/>
            <person name="Chen F."/>
            <person name="Chen W."/>
            <person name="Choi C."/>
            <person name="Clum A."/>
            <person name="Dos Santos R.A."/>
            <person name="Damasio A.R."/>
            <person name="Diallinas G."/>
            <person name="Emri T."/>
            <person name="Fekete E."/>
            <person name="Flipphi M."/>
            <person name="Freyberg S."/>
            <person name="Gallo A."/>
            <person name="Gournas C."/>
            <person name="Habgood R."/>
            <person name="Hainaut M."/>
            <person name="Harispe M.L."/>
            <person name="Henrissat B."/>
            <person name="Hilden K.S."/>
            <person name="Hope R."/>
            <person name="Hossain A."/>
            <person name="Karabika E."/>
            <person name="Karaffa L."/>
            <person name="Karanyi Z."/>
            <person name="Krasevec N."/>
            <person name="Kuo A."/>
            <person name="Kusch H."/>
            <person name="LaButti K."/>
            <person name="Lagendijk E.L."/>
            <person name="Lapidus A."/>
            <person name="Levasseur A."/>
            <person name="Lindquist E."/>
            <person name="Lipzen A."/>
            <person name="Logrieco A.F."/>
            <person name="MacCabe A."/>
            <person name="Maekelae M.R."/>
            <person name="Malavazi I."/>
            <person name="Melin P."/>
            <person name="Meyer V."/>
            <person name="Mielnichuk N."/>
            <person name="Miskei M."/>
            <person name="Molnar A.P."/>
            <person name="Mule G."/>
            <person name="Ngan C.Y."/>
            <person name="Orejas M."/>
            <person name="Orosz E."/>
            <person name="Ouedraogo J.P."/>
            <person name="Overkamp K.M."/>
            <person name="Park H.-S."/>
            <person name="Perrone G."/>
            <person name="Piumi F."/>
            <person name="Punt P.J."/>
            <person name="Ram A.F."/>
            <person name="Ramon A."/>
            <person name="Rauscher S."/>
            <person name="Record E."/>
            <person name="Riano-Pachon D.M."/>
            <person name="Robert V."/>
            <person name="Roehrig J."/>
            <person name="Ruller R."/>
            <person name="Salamov A."/>
            <person name="Salih N.S."/>
            <person name="Samson R.A."/>
            <person name="Sandor E."/>
            <person name="Sanguinetti M."/>
            <person name="Schuetze T."/>
            <person name="Sepcic K."/>
            <person name="Shelest E."/>
            <person name="Sherlock G."/>
            <person name="Sophianopoulou V."/>
            <person name="Squina F.M."/>
            <person name="Sun H."/>
            <person name="Susca A."/>
            <person name="Todd R.B."/>
            <person name="Tsang A."/>
            <person name="Unkles S.E."/>
            <person name="van de Wiele N."/>
            <person name="van Rossen-Uffink D."/>
            <person name="Oliveira J.V."/>
            <person name="Vesth T.C."/>
            <person name="Visser J."/>
            <person name="Yu J.-H."/>
            <person name="Zhou M."/>
            <person name="Andersen M.R."/>
            <person name="Archer D.B."/>
            <person name="Baker S.E."/>
            <person name="Benoit I."/>
            <person name="Brakhage A.A."/>
            <person name="Braus G.H."/>
            <person name="Fischer R."/>
            <person name="Frisvad J.C."/>
            <person name="Goldman G.H."/>
            <person name="Houbraken J."/>
            <person name="Oakley B."/>
            <person name="Pocsi I."/>
            <person name="Scazzocchio C."/>
            <person name="Seiboth B."/>
            <person name="vanKuyk P.A."/>
            <person name="Wortman J."/>
            <person name="Dyer P.S."/>
            <person name="Grigoriev I.V."/>
        </authorList>
    </citation>
    <scope>NUCLEOTIDE SEQUENCE [LARGE SCALE GENOMIC DNA]</scope>
    <source>
        <strain evidence="3">ITEM 5010</strain>
    </source>
</reference>
<dbReference type="STRING" id="602072.A0A1R3S272"/>
<protein>
    <recommendedName>
        <fullName evidence="1">Aminoglycoside phosphotransferase domain-containing protein</fullName>
    </recommendedName>
</protein>
<organism evidence="2 3">
    <name type="scientific">Aspergillus carbonarius (strain ITEM 5010)</name>
    <dbReference type="NCBI Taxonomy" id="602072"/>
    <lineage>
        <taxon>Eukaryota</taxon>
        <taxon>Fungi</taxon>
        <taxon>Dikarya</taxon>
        <taxon>Ascomycota</taxon>
        <taxon>Pezizomycotina</taxon>
        <taxon>Eurotiomycetes</taxon>
        <taxon>Eurotiomycetidae</taxon>
        <taxon>Eurotiales</taxon>
        <taxon>Aspergillaceae</taxon>
        <taxon>Aspergillus</taxon>
        <taxon>Aspergillus subgen. Circumdati</taxon>
    </lineage>
</organism>
<evidence type="ECO:0000313" key="2">
    <source>
        <dbReference type="EMBL" id="OOG00798.1"/>
    </source>
</evidence>
<keyword evidence="3" id="KW-1185">Reference proteome</keyword>
<name>A0A1R3S272_ASPC5</name>
<dbReference type="OrthoDB" id="4062651at2759"/>
<evidence type="ECO:0000313" key="3">
    <source>
        <dbReference type="Proteomes" id="UP000188318"/>
    </source>
</evidence>
<dbReference type="Proteomes" id="UP000188318">
    <property type="component" value="Unassembled WGS sequence"/>
</dbReference>
<dbReference type="VEuPathDB" id="FungiDB:ASPCADRAFT_552"/>